<dbReference type="FunFam" id="3.40.50.720:FF:000084">
    <property type="entry name" value="Short-chain dehydrogenase reductase"/>
    <property type="match status" value="1"/>
</dbReference>
<dbReference type="PANTHER" id="PTHR24321:SF8">
    <property type="entry name" value="ESTRADIOL 17-BETA-DEHYDROGENASE 8-RELATED"/>
    <property type="match status" value="1"/>
</dbReference>
<proteinExistence type="inferred from homology"/>
<dbReference type="Gene3D" id="3.40.50.720">
    <property type="entry name" value="NAD(P)-binding Rossmann-like Domain"/>
    <property type="match status" value="1"/>
</dbReference>
<dbReference type="NCBIfam" id="NF005559">
    <property type="entry name" value="PRK07231.1"/>
    <property type="match status" value="1"/>
</dbReference>
<comment type="similarity">
    <text evidence="1">Belongs to the short-chain dehydrogenases/reductases (SDR) family.</text>
</comment>
<dbReference type="InterPro" id="IPR020904">
    <property type="entry name" value="Sc_DH/Rdtase_CS"/>
</dbReference>
<evidence type="ECO:0000256" key="2">
    <source>
        <dbReference type="ARBA" id="ARBA00023002"/>
    </source>
</evidence>
<keyword evidence="2" id="KW-0560">Oxidoreductase</keyword>
<dbReference type="SUPFAM" id="SSF51735">
    <property type="entry name" value="NAD(P)-binding Rossmann-fold domains"/>
    <property type="match status" value="1"/>
</dbReference>
<dbReference type="PROSITE" id="PS00061">
    <property type="entry name" value="ADH_SHORT"/>
    <property type="match status" value="1"/>
</dbReference>
<dbReference type="PRINTS" id="PR00080">
    <property type="entry name" value="SDRFAMILY"/>
</dbReference>
<accession>A0A7C3MGM5</accession>
<dbReference type="PANTHER" id="PTHR24321">
    <property type="entry name" value="DEHYDROGENASES, SHORT CHAIN"/>
    <property type="match status" value="1"/>
</dbReference>
<reference evidence="3" key="1">
    <citation type="journal article" date="2020" name="mSystems">
        <title>Genome- and Community-Level Interaction Insights into Carbon Utilization and Element Cycling Functions of Hydrothermarchaeota in Hydrothermal Sediment.</title>
        <authorList>
            <person name="Zhou Z."/>
            <person name="Liu Y."/>
            <person name="Xu W."/>
            <person name="Pan J."/>
            <person name="Luo Z.H."/>
            <person name="Li M."/>
        </authorList>
    </citation>
    <scope>NUCLEOTIDE SEQUENCE [LARGE SCALE GENOMIC DNA]</scope>
    <source>
        <strain evidence="3">SpSt-81</strain>
    </source>
</reference>
<dbReference type="InterPro" id="IPR036291">
    <property type="entry name" value="NAD(P)-bd_dom_sf"/>
</dbReference>
<name>A0A7C3MGM5_DICTH</name>
<protein>
    <submittedName>
        <fullName evidence="3">SDR family oxidoreductase</fullName>
    </submittedName>
</protein>
<sequence>MYKKVAIVTGGGQGIGKAIAKKFLENSISVVIAEIDEEAGRETEEEYSSLGEIKFIKTDVSNEEEVRNMIEETIKIFGRINYLINNAGIGINKHISELTLEEWNRVLGVNLTGAFLCSKYAYPYLKKEKGVIINIASTRAFMSEPNTEAYSASKGGIYALTHALAISLGPEIRVNCISPGWIEVSEWKKKSLRKPAELTELDHKQHPVGRVGRPEDIASLVLYLISDDAGFITGANFIVDGGMTRKMIYL</sequence>
<evidence type="ECO:0000313" key="3">
    <source>
        <dbReference type="EMBL" id="HFX12588.1"/>
    </source>
</evidence>
<dbReference type="Pfam" id="PF13561">
    <property type="entry name" value="adh_short_C2"/>
    <property type="match status" value="1"/>
</dbReference>
<gene>
    <name evidence="3" type="ORF">ENW00_00270</name>
</gene>
<dbReference type="AlphaFoldDB" id="A0A7C3MGM5"/>
<dbReference type="EMBL" id="DTIN01000005">
    <property type="protein sequence ID" value="HFX12588.1"/>
    <property type="molecule type" value="Genomic_DNA"/>
</dbReference>
<comment type="caution">
    <text evidence="3">The sequence shown here is derived from an EMBL/GenBank/DDBJ whole genome shotgun (WGS) entry which is preliminary data.</text>
</comment>
<dbReference type="InterPro" id="IPR002347">
    <property type="entry name" value="SDR_fam"/>
</dbReference>
<organism evidence="3">
    <name type="scientific">Dictyoglomus thermophilum</name>
    <dbReference type="NCBI Taxonomy" id="14"/>
    <lineage>
        <taxon>Bacteria</taxon>
        <taxon>Pseudomonadati</taxon>
        <taxon>Dictyoglomota</taxon>
        <taxon>Dictyoglomia</taxon>
        <taxon>Dictyoglomales</taxon>
        <taxon>Dictyoglomaceae</taxon>
        <taxon>Dictyoglomus</taxon>
    </lineage>
</organism>
<evidence type="ECO:0000256" key="1">
    <source>
        <dbReference type="ARBA" id="ARBA00006484"/>
    </source>
</evidence>
<dbReference type="GO" id="GO:0016491">
    <property type="term" value="F:oxidoreductase activity"/>
    <property type="evidence" value="ECO:0007669"/>
    <property type="project" value="UniProtKB-KW"/>
</dbReference>
<dbReference type="PRINTS" id="PR00081">
    <property type="entry name" value="GDHRDH"/>
</dbReference>